<organism evidence="6 7">
    <name type="scientific">Massilia antarctica</name>
    <dbReference type="NCBI Taxonomy" id="2765360"/>
    <lineage>
        <taxon>Bacteria</taxon>
        <taxon>Pseudomonadati</taxon>
        <taxon>Pseudomonadota</taxon>
        <taxon>Betaproteobacteria</taxon>
        <taxon>Burkholderiales</taxon>
        <taxon>Oxalobacteraceae</taxon>
        <taxon>Telluria group</taxon>
        <taxon>Massilia</taxon>
    </lineage>
</organism>
<dbReference type="Proteomes" id="UP000662888">
    <property type="component" value="Chromosome"/>
</dbReference>
<name>A0AA48W7I0_9BURK</name>
<dbReference type="InterPro" id="IPR006314">
    <property type="entry name" value="Dyp_peroxidase"/>
</dbReference>
<dbReference type="PANTHER" id="PTHR30521:SF5">
    <property type="entry name" value="BLR4509 PROTEIN"/>
    <property type="match status" value="1"/>
</dbReference>
<keyword evidence="5" id="KW-0408">Iron</keyword>
<dbReference type="InterPro" id="IPR011008">
    <property type="entry name" value="Dimeric_a/b-barrel"/>
</dbReference>
<keyword evidence="7" id="KW-1185">Reference proteome</keyword>
<evidence type="ECO:0000256" key="3">
    <source>
        <dbReference type="ARBA" id="ARBA00022723"/>
    </source>
</evidence>
<evidence type="ECO:0000256" key="1">
    <source>
        <dbReference type="ARBA" id="ARBA00001970"/>
    </source>
</evidence>
<evidence type="ECO:0000313" key="6">
    <source>
        <dbReference type="EMBL" id="QPI47861.1"/>
    </source>
</evidence>
<keyword evidence="3" id="KW-0479">Metal-binding</keyword>
<dbReference type="SUPFAM" id="SSF54909">
    <property type="entry name" value="Dimeric alpha+beta barrel"/>
    <property type="match status" value="1"/>
</dbReference>
<sequence>MSDAAIDLDDVQGTILRGYRVNLARHFVLTITDPAATGKLIAALVHGDNGLPAITTARRKVPKPAIFTNMCLTATGLAALGISARQLASFDPAFQRGATDPASAATVGDVGPSAPQHWIGGLHDGARVHILLSVWATDSSDALEDASARLRAAFVGSMTELYVQDGAELPDRSVHFGYRHGIAQPAIIGAPPRKRYARDAQAPVPAGEFLLGHLNAAGGTYRVLPAELSTNSSYAVFRILEQDVAGFEAMLVRYAAETGIDTELLAANMLGRWRNGNPLTLAPAAQGTPLPDAQLNNFNFVSADPAKDDTLGLKCPIGAHIRRNNPRDAAVIGTDSAHHRLVRRSMPYGPQYDLSRHGAAGQDVAGPGQPARGLIGYFINASIRNQFEFLCSEWNRRSDFVKAATGPEGPGAGNAVYNISGEDVFLGVNDPATSSFTLAGKGPKGSANHTLRGFSRLVTTRGGVYCFFPSIKGLLFLAALQDQPAGQSQRVAASEMPAS</sequence>
<accession>A0AA48W7I0</accession>
<dbReference type="RefSeq" id="WP_206087516.1">
    <property type="nucleotide sequence ID" value="NZ_CP065053.1"/>
</dbReference>
<evidence type="ECO:0000256" key="5">
    <source>
        <dbReference type="ARBA" id="ARBA00023004"/>
    </source>
</evidence>
<evidence type="ECO:0000313" key="7">
    <source>
        <dbReference type="Proteomes" id="UP000662888"/>
    </source>
</evidence>
<proteinExistence type="predicted"/>
<dbReference type="PANTHER" id="PTHR30521">
    <property type="entry name" value="DEFERROCHELATASE/PEROXIDASE"/>
    <property type="match status" value="1"/>
</dbReference>
<evidence type="ECO:0008006" key="8">
    <source>
        <dbReference type="Google" id="ProtNLM"/>
    </source>
</evidence>
<keyword evidence="2" id="KW-0575">Peroxidase</keyword>
<evidence type="ECO:0000256" key="2">
    <source>
        <dbReference type="ARBA" id="ARBA00022559"/>
    </source>
</evidence>
<reference evidence="6 7" key="1">
    <citation type="submission" date="2020-11" db="EMBL/GenBank/DDBJ databases">
        <authorList>
            <person name="Sun Q."/>
        </authorList>
    </citation>
    <scope>NUCLEOTIDE SEQUENCE [LARGE SCALE GENOMIC DNA]</scope>
    <source>
        <strain evidence="6 7">P8398</strain>
    </source>
</reference>
<keyword evidence="4" id="KW-0560">Oxidoreductase</keyword>
<dbReference type="PROSITE" id="PS51404">
    <property type="entry name" value="DYP_PEROXIDASE"/>
    <property type="match status" value="1"/>
</dbReference>
<gene>
    <name evidence="6" type="ORF">IV454_20090</name>
</gene>
<evidence type="ECO:0000256" key="4">
    <source>
        <dbReference type="ARBA" id="ARBA00023002"/>
    </source>
</evidence>
<protein>
    <recommendedName>
        <fullName evidence="8">Peroxidase</fullName>
    </recommendedName>
</protein>
<comment type="cofactor">
    <cofactor evidence="1">
        <name>heme b</name>
        <dbReference type="ChEBI" id="CHEBI:60344"/>
    </cofactor>
</comment>
<dbReference type="EMBL" id="CP065053">
    <property type="protein sequence ID" value="QPI47861.1"/>
    <property type="molecule type" value="Genomic_DNA"/>
</dbReference>